<evidence type="ECO:0000256" key="3">
    <source>
        <dbReference type="ARBA" id="ARBA00023163"/>
    </source>
</evidence>
<organism evidence="5 6">
    <name type="scientific">Rhodovibrio salinarum</name>
    <dbReference type="NCBI Taxonomy" id="1087"/>
    <lineage>
        <taxon>Bacteria</taxon>
        <taxon>Pseudomonadati</taxon>
        <taxon>Pseudomonadota</taxon>
        <taxon>Alphaproteobacteria</taxon>
        <taxon>Rhodospirillales</taxon>
        <taxon>Rhodovibrionaceae</taxon>
        <taxon>Rhodovibrio</taxon>
    </lineage>
</organism>
<dbReference type="SUPFAM" id="SSF46689">
    <property type="entry name" value="Homeodomain-like"/>
    <property type="match status" value="2"/>
</dbReference>
<accession>A0A934QEF3</accession>
<dbReference type="EMBL" id="NRRE01000006">
    <property type="protein sequence ID" value="MBK1695768.1"/>
    <property type="molecule type" value="Genomic_DNA"/>
</dbReference>
<sequence>MFARDPTDGRRHFGFLLLPGFSTLCLANSVEPLRAANEIAGAQRYVHRLLSLDGAPVSSSSGIEVTVDAPLDEAGRLDVFFLVAGYGFRDVPHAQLMPALRRAAGLSDVVGGMDTAPWLLAAAGLLDGRTATIHWQEQERLQTDFPEVTFSRARYVIDGNRITCGGATTVLDMMLGLLRAHGGDVLALDIMRLFIYDAERPAEGEQQALVQAPFVGRAPIVAAAIAEMEQAIETPRPVAEIAAASGCSQRKLERAFERALGVTPQRYYQYLRLAAGRRMLMDGAHSVTMVAAATGFASATSFARAYRRMFGHAPKQEQFPGSHLSA</sequence>
<evidence type="ECO:0000259" key="4">
    <source>
        <dbReference type="PROSITE" id="PS01124"/>
    </source>
</evidence>
<dbReference type="InterPro" id="IPR018062">
    <property type="entry name" value="HTH_AraC-typ_CS"/>
</dbReference>
<name>A0A934QEF3_9PROT</name>
<dbReference type="InterPro" id="IPR009057">
    <property type="entry name" value="Homeodomain-like_sf"/>
</dbReference>
<dbReference type="Pfam" id="PF01965">
    <property type="entry name" value="DJ-1_PfpI"/>
    <property type="match status" value="1"/>
</dbReference>
<dbReference type="GO" id="GO:0043565">
    <property type="term" value="F:sequence-specific DNA binding"/>
    <property type="evidence" value="ECO:0007669"/>
    <property type="project" value="InterPro"/>
</dbReference>
<evidence type="ECO:0000256" key="2">
    <source>
        <dbReference type="ARBA" id="ARBA00023125"/>
    </source>
</evidence>
<keyword evidence="2" id="KW-0238">DNA-binding</keyword>
<dbReference type="PROSITE" id="PS01124">
    <property type="entry name" value="HTH_ARAC_FAMILY_2"/>
    <property type="match status" value="1"/>
</dbReference>
<dbReference type="CDD" id="cd03136">
    <property type="entry name" value="GATase1_AraC_ArgR_like"/>
    <property type="match status" value="1"/>
</dbReference>
<dbReference type="Pfam" id="PF12833">
    <property type="entry name" value="HTH_18"/>
    <property type="match status" value="1"/>
</dbReference>
<dbReference type="SUPFAM" id="SSF52317">
    <property type="entry name" value="Class I glutamine amidotransferase-like"/>
    <property type="match status" value="1"/>
</dbReference>
<dbReference type="Proteomes" id="UP000778970">
    <property type="component" value="Unassembled WGS sequence"/>
</dbReference>
<protein>
    <submittedName>
        <fullName evidence="5">GlxA family transcriptional regulator</fullName>
    </submittedName>
</protein>
<proteinExistence type="predicted"/>
<dbReference type="SMART" id="SM00342">
    <property type="entry name" value="HTH_ARAC"/>
    <property type="match status" value="1"/>
</dbReference>
<dbReference type="Gene3D" id="3.40.50.880">
    <property type="match status" value="1"/>
</dbReference>
<dbReference type="GO" id="GO:0003700">
    <property type="term" value="F:DNA-binding transcription factor activity"/>
    <property type="evidence" value="ECO:0007669"/>
    <property type="project" value="InterPro"/>
</dbReference>
<gene>
    <name evidence="5" type="ORF">CKO21_00725</name>
</gene>
<dbReference type="InterPro" id="IPR018060">
    <property type="entry name" value="HTH_AraC"/>
</dbReference>
<comment type="caution">
    <text evidence="5">The sequence shown here is derived from an EMBL/GenBank/DDBJ whole genome shotgun (WGS) entry which is preliminary data.</text>
</comment>
<reference evidence="5" key="1">
    <citation type="submission" date="2017-08" db="EMBL/GenBank/DDBJ databases">
        <authorList>
            <person name="Imhoff J.F."/>
            <person name="Rahn T."/>
            <person name="Kuenzel S."/>
            <person name="Neulinger S.C."/>
        </authorList>
    </citation>
    <scope>NUCLEOTIDE SEQUENCE</scope>
    <source>
        <strain evidence="5">DSM 9154</strain>
    </source>
</reference>
<dbReference type="InterPro" id="IPR029062">
    <property type="entry name" value="Class_I_gatase-like"/>
</dbReference>
<evidence type="ECO:0000256" key="1">
    <source>
        <dbReference type="ARBA" id="ARBA00023015"/>
    </source>
</evidence>
<reference evidence="5" key="2">
    <citation type="journal article" date="2020" name="Microorganisms">
        <title>Osmotic Adaptation and Compatible Solute Biosynthesis of Phototrophic Bacteria as Revealed from Genome Analyses.</title>
        <authorList>
            <person name="Imhoff J.F."/>
            <person name="Rahn T."/>
            <person name="Kunzel S."/>
            <person name="Keller A."/>
            <person name="Neulinger S.C."/>
        </authorList>
    </citation>
    <scope>NUCLEOTIDE SEQUENCE</scope>
    <source>
        <strain evidence="5">DSM 9154</strain>
    </source>
</reference>
<keyword evidence="3" id="KW-0804">Transcription</keyword>
<dbReference type="PANTHER" id="PTHR43130">
    <property type="entry name" value="ARAC-FAMILY TRANSCRIPTIONAL REGULATOR"/>
    <property type="match status" value="1"/>
</dbReference>
<feature type="domain" description="HTH araC/xylS-type" evidence="4">
    <location>
        <begin position="222"/>
        <end position="320"/>
    </location>
</feature>
<evidence type="ECO:0000313" key="5">
    <source>
        <dbReference type="EMBL" id="MBK1695768.1"/>
    </source>
</evidence>
<dbReference type="InterPro" id="IPR052158">
    <property type="entry name" value="INH-QAR"/>
</dbReference>
<dbReference type="InterPro" id="IPR002818">
    <property type="entry name" value="DJ-1/PfpI"/>
</dbReference>
<dbReference type="Gene3D" id="1.10.10.60">
    <property type="entry name" value="Homeodomain-like"/>
    <property type="match status" value="1"/>
</dbReference>
<dbReference type="PROSITE" id="PS00041">
    <property type="entry name" value="HTH_ARAC_FAMILY_1"/>
    <property type="match status" value="1"/>
</dbReference>
<evidence type="ECO:0000313" key="6">
    <source>
        <dbReference type="Proteomes" id="UP000778970"/>
    </source>
</evidence>
<dbReference type="AlphaFoldDB" id="A0A934QEF3"/>
<keyword evidence="6" id="KW-1185">Reference proteome</keyword>
<dbReference type="PANTHER" id="PTHR43130:SF3">
    <property type="entry name" value="HTH-TYPE TRANSCRIPTIONAL REGULATOR RV1931C"/>
    <property type="match status" value="1"/>
</dbReference>
<dbReference type="RefSeq" id="WP_051432012.1">
    <property type="nucleotide sequence ID" value="NZ_NRRE01000006.1"/>
</dbReference>
<keyword evidence="1" id="KW-0805">Transcription regulation</keyword>